<feature type="region of interest" description="Disordered" evidence="2">
    <location>
        <begin position="84"/>
        <end position="111"/>
    </location>
</feature>
<dbReference type="PANTHER" id="PTHR36504">
    <property type="entry name" value="LIPOPOLYSACCHARIDE EXPORT SYSTEM PROTEIN LPTA"/>
    <property type="match status" value="1"/>
</dbReference>
<dbReference type="GO" id="GO:0015920">
    <property type="term" value="P:lipopolysaccharide transport"/>
    <property type="evidence" value="ECO:0007669"/>
    <property type="project" value="TreeGrafter"/>
</dbReference>
<dbReference type="Proteomes" id="UP001143309">
    <property type="component" value="Unassembled WGS sequence"/>
</dbReference>
<evidence type="ECO:0000313" key="5">
    <source>
        <dbReference type="EMBL" id="GLK81848.1"/>
    </source>
</evidence>
<dbReference type="Pfam" id="PF03968">
    <property type="entry name" value="LptD_N"/>
    <property type="match status" value="1"/>
</dbReference>
<feature type="chain" id="PRO_5040928720" evidence="3">
    <location>
        <begin position="20"/>
        <end position="206"/>
    </location>
</feature>
<organism evidence="5 6">
    <name type="scientific">Methylopila turkensis</name>
    <dbReference type="NCBI Taxonomy" id="1437816"/>
    <lineage>
        <taxon>Bacteria</taxon>
        <taxon>Pseudomonadati</taxon>
        <taxon>Pseudomonadota</taxon>
        <taxon>Alphaproteobacteria</taxon>
        <taxon>Hyphomicrobiales</taxon>
        <taxon>Methylopilaceae</taxon>
        <taxon>Methylopila</taxon>
    </lineage>
</organism>
<dbReference type="GO" id="GO:0009279">
    <property type="term" value="C:cell outer membrane"/>
    <property type="evidence" value="ECO:0007669"/>
    <property type="project" value="TreeGrafter"/>
</dbReference>
<accession>A0A9W6JUT7</accession>
<dbReference type="EMBL" id="BSFL01000005">
    <property type="protein sequence ID" value="GLK81848.1"/>
    <property type="molecule type" value="Genomic_DNA"/>
</dbReference>
<dbReference type="PANTHER" id="PTHR36504:SF1">
    <property type="entry name" value="LIPOPOLYSACCHARIDE EXPORT SYSTEM PROTEIN LPTA"/>
    <property type="match status" value="1"/>
</dbReference>
<dbReference type="InterPro" id="IPR005653">
    <property type="entry name" value="OstA-like_N"/>
</dbReference>
<feature type="domain" description="Organic solvent tolerance-like N-terminal" evidence="4">
    <location>
        <begin position="38"/>
        <end position="173"/>
    </location>
</feature>
<proteinExistence type="predicted"/>
<dbReference type="GO" id="GO:0017089">
    <property type="term" value="F:glycolipid transfer activity"/>
    <property type="evidence" value="ECO:0007669"/>
    <property type="project" value="TreeGrafter"/>
</dbReference>
<dbReference type="Gene3D" id="2.60.450.10">
    <property type="entry name" value="Lipopolysaccharide (LPS) transport protein A like domain"/>
    <property type="match status" value="1"/>
</dbReference>
<evidence type="ECO:0000256" key="2">
    <source>
        <dbReference type="SAM" id="MobiDB-lite"/>
    </source>
</evidence>
<reference evidence="5" key="1">
    <citation type="journal article" date="2014" name="Int. J. Syst. Evol. Microbiol.">
        <title>Complete genome sequence of Corynebacterium casei LMG S-19264T (=DSM 44701T), isolated from a smear-ripened cheese.</title>
        <authorList>
            <consortium name="US DOE Joint Genome Institute (JGI-PGF)"/>
            <person name="Walter F."/>
            <person name="Albersmeier A."/>
            <person name="Kalinowski J."/>
            <person name="Ruckert C."/>
        </authorList>
    </citation>
    <scope>NUCLEOTIDE SEQUENCE</scope>
    <source>
        <strain evidence="5">VKM B-2748</strain>
    </source>
</reference>
<dbReference type="AlphaFoldDB" id="A0A9W6JUT7"/>
<feature type="compositionally biased region" description="Low complexity" evidence="2">
    <location>
        <begin position="94"/>
        <end position="111"/>
    </location>
</feature>
<feature type="region of interest" description="Disordered" evidence="2">
    <location>
        <begin position="178"/>
        <end position="206"/>
    </location>
</feature>
<evidence type="ECO:0000256" key="1">
    <source>
        <dbReference type="ARBA" id="ARBA00022729"/>
    </source>
</evidence>
<evidence type="ECO:0000259" key="4">
    <source>
        <dbReference type="Pfam" id="PF03968"/>
    </source>
</evidence>
<dbReference type="GO" id="GO:0030288">
    <property type="term" value="C:outer membrane-bounded periplasmic space"/>
    <property type="evidence" value="ECO:0007669"/>
    <property type="project" value="TreeGrafter"/>
</dbReference>
<dbReference type="RefSeq" id="WP_271202310.1">
    <property type="nucleotide sequence ID" value="NZ_BSFL01000005.1"/>
</dbReference>
<sequence>MRTVLVLLSSLALTSAAAAQSVTSAFEGFSGRSDEPVNVEADNLEVREKDQAAVFSGNVQVVQGDSTLKSRQLTIFYYGDQDRPAAAAGDKQRPTQGATAGPAGTPAAPQGRDIRRLEAEGDVVVTSKDQRATGQRGVFDMPSNSVTLTGGVVVSQGENVIRGDRLFVDLTSQRSRIESGANRGRVQGVFRPAQRDTNGSSGGAQR</sequence>
<evidence type="ECO:0000256" key="3">
    <source>
        <dbReference type="SAM" id="SignalP"/>
    </source>
</evidence>
<name>A0A9W6JUT7_9HYPH</name>
<keyword evidence="1 3" id="KW-0732">Signal</keyword>
<gene>
    <name evidence="5" type="ORF">GCM10008174_35890</name>
</gene>
<protein>
    <submittedName>
        <fullName evidence="5">Organic solvent tolerance protein OstA</fullName>
    </submittedName>
</protein>
<reference evidence="5" key="2">
    <citation type="submission" date="2023-01" db="EMBL/GenBank/DDBJ databases">
        <authorList>
            <person name="Sun Q."/>
            <person name="Evtushenko L."/>
        </authorList>
    </citation>
    <scope>NUCLEOTIDE SEQUENCE</scope>
    <source>
        <strain evidence="5">VKM B-2748</strain>
    </source>
</reference>
<keyword evidence="6" id="KW-1185">Reference proteome</keyword>
<dbReference type="InterPro" id="IPR052037">
    <property type="entry name" value="LPS_export_LptA"/>
</dbReference>
<comment type="caution">
    <text evidence="5">The sequence shown here is derived from an EMBL/GenBank/DDBJ whole genome shotgun (WGS) entry which is preliminary data.</text>
</comment>
<feature type="signal peptide" evidence="3">
    <location>
        <begin position="1"/>
        <end position="19"/>
    </location>
</feature>
<evidence type="ECO:0000313" key="6">
    <source>
        <dbReference type="Proteomes" id="UP001143309"/>
    </source>
</evidence>